<dbReference type="InterPro" id="IPR004299">
    <property type="entry name" value="MBOAT_fam"/>
</dbReference>
<keyword evidence="8 9" id="KW-0012">Acyltransferase</keyword>
<feature type="transmembrane region" description="Helical" evidence="10">
    <location>
        <begin position="357"/>
        <end position="378"/>
    </location>
</feature>
<name>A0ABT7EAB8_9FIRM</name>
<evidence type="ECO:0000313" key="11">
    <source>
        <dbReference type="EMBL" id="MDK2562911.1"/>
    </source>
</evidence>
<keyword evidence="4 9" id="KW-0808">Transferase</keyword>
<protein>
    <submittedName>
        <fullName evidence="11">MBOAT family O-acyltransferase</fullName>
        <ecNumber evidence="11">2.3.-.-</ecNumber>
    </submittedName>
</protein>
<organism evidence="11 12">
    <name type="scientific">Romboutsia sedimentorum</name>
    <dbReference type="NCBI Taxonomy" id="1368474"/>
    <lineage>
        <taxon>Bacteria</taxon>
        <taxon>Bacillati</taxon>
        <taxon>Bacillota</taxon>
        <taxon>Clostridia</taxon>
        <taxon>Peptostreptococcales</taxon>
        <taxon>Peptostreptococcaceae</taxon>
        <taxon>Romboutsia</taxon>
    </lineage>
</organism>
<comment type="subcellular location">
    <subcellularLocation>
        <location evidence="1">Cell membrane</location>
        <topology evidence="1">Multi-pass membrane protein</topology>
    </subcellularLocation>
</comment>
<feature type="transmembrane region" description="Helical" evidence="10">
    <location>
        <begin position="398"/>
        <end position="419"/>
    </location>
</feature>
<evidence type="ECO:0000256" key="1">
    <source>
        <dbReference type="ARBA" id="ARBA00004651"/>
    </source>
</evidence>
<keyword evidence="5 10" id="KW-0812">Transmembrane</keyword>
<dbReference type="GO" id="GO:0016746">
    <property type="term" value="F:acyltransferase activity"/>
    <property type="evidence" value="ECO:0007669"/>
    <property type="project" value="UniProtKB-KW"/>
</dbReference>
<feature type="transmembrane region" description="Helical" evidence="10">
    <location>
        <begin position="49"/>
        <end position="66"/>
    </location>
</feature>
<evidence type="ECO:0000256" key="5">
    <source>
        <dbReference type="ARBA" id="ARBA00022692"/>
    </source>
</evidence>
<feature type="transmembrane region" description="Helical" evidence="10">
    <location>
        <begin position="440"/>
        <end position="463"/>
    </location>
</feature>
<gene>
    <name evidence="11" type="ORF">QOZ84_05070</name>
</gene>
<comment type="similarity">
    <text evidence="2 9">Belongs to the membrane-bound acyltransferase family.</text>
</comment>
<proteinExistence type="inferred from homology"/>
<keyword evidence="12" id="KW-1185">Reference proteome</keyword>
<evidence type="ECO:0000256" key="9">
    <source>
        <dbReference type="PIRNR" id="PIRNR016636"/>
    </source>
</evidence>
<evidence type="ECO:0000256" key="7">
    <source>
        <dbReference type="ARBA" id="ARBA00023136"/>
    </source>
</evidence>
<keyword evidence="3 9" id="KW-1003">Cell membrane</keyword>
<evidence type="ECO:0000256" key="8">
    <source>
        <dbReference type="ARBA" id="ARBA00023315"/>
    </source>
</evidence>
<dbReference type="InterPro" id="IPR028362">
    <property type="entry name" value="AlgI"/>
</dbReference>
<evidence type="ECO:0000256" key="3">
    <source>
        <dbReference type="ARBA" id="ARBA00022475"/>
    </source>
</evidence>
<dbReference type="RefSeq" id="WP_284131858.1">
    <property type="nucleotide sequence ID" value="NZ_JASKYM010000001.1"/>
</dbReference>
<evidence type="ECO:0000256" key="10">
    <source>
        <dbReference type="SAM" id="Phobius"/>
    </source>
</evidence>
<feature type="transmembrane region" description="Helical" evidence="10">
    <location>
        <begin position="75"/>
        <end position="94"/>
    </location>
</feature>
<dbReference type="EC" id="2.3.-.-" evidence="11"/>
<dbReference type="PIRSF" id="PIRSF500217">
    <property type="entry name" value="AlgI"/>
    <property type="match status" value="1"/>
</dbReference>
<sequence>MIFSSLVFLFLFLPIVLIFYYLVNQKLKNIVLLIASLFFYAWGEPKYVFLMLGSIFFNYIFGLKVASNNKKEKKIWLIISIIFNISGLVIFKYINFLVDNVNNLLNININIPTIALPLGISFFTFQTMSYVIDVYKKDGRVQKNIFDLALYVSLFPQLVAGPIVRYQTVDEQINKRTHSCEKFAEGVNRFVCGLAKKVILSNQLGLIADGVFSTNIASLSISEAWLGMICYSLQIYFDFGGYSDMAIGLGKIFGFDFLENFNYPYISQSVSEFWRRWHISLGSWFRDYVYIPLGGSRVSKFKLYRNLLVVWFLTGFWHGASWNFIIWGLYFGIFIALEKAFLETLLYKGPKFLRHAYLLLIVGLGWVFFRASNIQQAIDFIKVMFGFGANSLVNTTFSTYIIDYYYIIFAALILSTPIVKASKSFLYKLNKNIINNKLSYMIHGLLLSTYMFVVVIMLCSSSYNPFLYFRF</sequence>
<dbReference type="InterPro" id="IPR051085">
    <property type="entry name" value="MB_O-acyltransferase"/>
</dbReference>
<evidence type="ECO:0000256" key="6">
    <source>
        <dbReference type="ARBA" id="ARBA00022989"/>
    </source>
</evidence>
<dbReference type="Proteomes" id="UP001301012">
    <property type="component" value="Unassembled WGS sequence"/>
</dbReference>
<evidence type="ECO:0000313" key="12">
    <source>
        <dbReference type="Proteomes" id="UP001301012"/>
    </source>
</evidence>
<comment type="caution">
    <text evidence="11">The sequence shown here is derived from an EMBL/GenBank/DDBJ whole genome shotgun (WGS) entry which is preliminary data.</text>
</comment>
<dbReference type="PANTHER" id="PTHR13285">
    <property type="entry name" value="ACYLTRANSFERASE"/>
    <property type="match status" value="1"/>
</dbReference>
<dbReference type="PANTHER" id="PTHR13285:SF23">
    <property type="entry name" value="TEICHOIC ACID D-ALANYLTRANSFERASE"/>
    <property type="match status" value="1"/>
</dbReference>
<keyword evidence="6 10" id="KW-1133">Transmembrane helix</keyword>
<dbReference type="InterPro" id="IPR024194">
    <property type="entry name" value="Ac/AlaTfrase_AlgI/DltB"/>
</dbReference>
<accession>A0ABT7EAB8</accession>
<feature type="transmembrane region" description="Helical" evidence="10">
    <location>
        <begin position="6"/>
        <end position="22"/>
    </location>
</feature>
<feature type="transmembrane region" description="Helical" evidence="10">
    <location>
        <begin position="303"/>
        <end position="319"/>
    </location>
</feature>
<keyword evidence="7 9" id="KW-0472">Membrane</keyword>
<reference evidence="11 12" key="1">
    <citation type="submission" date="2023-05" db="EMBL/GenBank/DDBJ databases">
        <title>Rombocin, a short stable natural nisin variant, displays selective antimicrobial activity against Listeria monocytogenes and employs dual mode of action to kill target bacterial strains.</title>
        <authorList>
            <person name="Wambui J."/>
            <person name="Stephan R."/>
            <person name="Kuipers O.P."/>
        </authorList>
    </citation>
    <scope>NUCLEOTIDE SEQUENCE [LARGE SCALE GENOMIC DNA]</scope>
    <source>
        <strain evidence="11 12">RC002</strain>
    </source>
</reference>
<feature type="transmembrane region" description="Helical" evidence="10">
    <location>
        <begin position="114"/>
        <end position="135"/>
    </location>
</feature>
<evidence type="ECO:0000256" key="2">
    <source>
        <dbReference type="ARBA" id="ARBA00010323"/>
    </source>
</evidence>
<dbReference type="Pfam" id="PF03062">
    <property type="entry name" value="MBOAT"/>
    <property type="match status" value="1"/>
</dbReference>
<dbReference type="EMBL" id="JASKYM010000001">
    <property type="protein sequence ID" value="MDK2562911.1"/>
    <property type="molecule type" value="Genomic_DNA"/>
</dbReference>
<evidence type="ECO:0000256" key="4">
    <source>
        <dbReference type="ARBA" id="ARBA00022679"/>
    </source>
</evidence>
<dbReference type="PIRSF" id="PIRSF016636">
    <property type="entry name" value="AlgI_DltB"/>
    <property type="match status" value="1"/>
</dbReference>